<dbReference type="AlphaFoldDB" id="A0A553GZ48"/>
<reference evidence="1 2" key="1">
    <citation type="submission" date="2019-07" db="EMBL/GenBank/DDBJ databases">
        <title>Pseudomonas mangiferae sp. nov., isolated from bark of mango tree in Thailand.</title>
        <authorList>
            <person name="Srisuk N."/>
            <person name="Anurat P."/>
        </authorList>
    </citation>
    <scope>NUCLEOTIDE SEQUENCE [LARGE SCALE GENOMIC DNA]</scope>
    <source>
        <strain evidence="1 2">DMKU_BBB3-04</strain>
    </source>
</reference>
<comment type="caution">
    <text evidence="1">The sequence shown here is derived from an EMBL/GenBank/DDBJ whole genome shotgun (WGS) entry which is preliminary data.</text>
</comment>
<protein>
    <submittedName>
        <fullName evidence="1">DUF4265 domain-containing protein</fullName>
    </submittedName>
</protein>
<sequence length="148" mass="16368">MVAGSMETIKIYAEKTSNGNILREEVPVEKLSNDSYELLASPGLALNLAKGDRFRFVDENTPVEVLQRSGNLCIQFFSDAIPVAAIRSIERRVAEELNGTVDGYTERNVVITVSVELGFPTIEQVVGELAIRLTWSGIRETSMTWTMA</sequence>
<dbReference type="Pfam" id="PF14085">
    <property type="entry name" value="DUF4265"/>
    <property type="match status" value="1"/>
</dbReference>
<proteinExistence type="predicted"/>
<dbReference type="EMBL" id="VJOY01000006">
    <property type="protein sequence ID" value="TRX74777.1"/>
    <property type="molecule type" value="Genomic_DNA"/>
</dbReference>
<dbReference type="OrthoDB" id="9003131at2"/>
<evidence type="ECO:0000313" key="1">
    <source>
        <dbReference type="EMBL" id="TRX74777.1"/>
    </source>
</evidence>
<evidence type="ECO:0000313" key="2">
    <source>
        <dbReference type="Proteomes" id="UP000315235"/>
    </source>
</evidence>
<dbReference type="InterPro" id="IPR025361">
    <property type="entry name" value="DUF4265"/>
</dbReference>
<organism evidence="1 2">
    <name type="scientific">Pseudomonas mangiferae</name>
    <dbReference type="NCBI Taxonomy" id="2593654"/>
    <lineage>
        <taxon>Bacteria</taxon>
        <taxon>Pseudomonadati</taxon>
        <taxon>Pseudomonadota</taxon>
        <taxon>Gammaproteobacteria</taxon>
        <taxon>Pseudomonadales</taxon>
        <taxon>Pseudomonadaceae</taxon>
        <taxon>Pseudomonas</taxon>
    </lineage>
</organism>
<dbReference type="Proteomes" id="UP000315235">
    <property type="component" value="Unassembled WGS sequence"/>
</dbReference>
<name>A0A553GZ48_9PSED</name>
<gene>
    <name evidence="1" type="ORF">FM069_09565</name>
</gene>
<accession>A0A553GZ48</accession>
<keyword evidence="2" id="KW-1185">Reference proteome</keyword>